<dbReference type="InterPro" id="IPR042235">
    <property type="entry name" value="ZP-C_dom"/>
</dbReference>
<evidence type="ECO:0000256" key="1">
    <source>
        <dbReference type="ARBA" id="ARBA00023157"/>
    </source>
</evidence>
<feature type="domain" description="ZP" evidence="2">
    <location>
        <begin position="1"/>
        <end position="251"/>
    </location>
</feature>
<name>A0A6J8ALB2_MYTCO</name>
<evidence type="ECO:0000259" key="2">
    <source>
        <dbReference type="PROSITE" id="PS51034"/>
    </source>
</evidence>
<keyword evidence="1" id="KW-1015">Disulfide bond</keyword>
<accession>A0A6J8ALB2</accession>
<evidence type="ECO:0000313" key="3">
    <source>
        <dbReference type="EMBL" id="CAC5370137.1"/>
    </source>
</evidence>
<dbReference type="InterPro" id="IPR055355">
    <property type="entry name" value="ZP-C"/>
</dbReference>
<evidence type="ECO:0000313" key="4">
    <source>
        <dbReference type="Proteomes" id="UP000507470"/>
    </source>
</evidence>
<reference evidence="3 4" key="1">
    <citation type="submission" date="2020-06" db="EMBL/GenBank/DDBJ databases">
        <authorList>
            <person name="Li R."/>
            <person name="Bekaert M."/>
        </authorList>
    </citation>
    <scope>NUCLEOTIDE SEQUENCE [LARGE SCALE GENOMIC DNA]</scope>
    <source>
        <strain evidence="4">wild</strain>
    </source>
</reference>
<keyword evidence="4" id="KW-1185">Reference proteome</keyword>
<protein>
    <recommendedName>
        <fullName evidence="2">ZP domain-containing protein</fullName>
    </recommendedName>
</protein>
<dbReference type="OrthoDB" id="10591131at2759"/>
<proteinExistence type="predicted"/>
<dbReference type="Proteomes" id="UP000507470">
    <property type="component" value="Unassembled WGS sequence"/>
</dbReference>
<dbReference type="EMBL" id="CACVKT020001654">
    <property type="protein sequence ID" value="CAC5370137.1"/>
    <property type="molecule type" value="Genomic_DNA"/>
</dbReference>
<dbReference type="InterPro" id="IPR001507">
    <property type="entry name" value="ZP_dom"/>
</dbReference>
<organism evidence="3 4">
    <name type="scientific">Mytilus coruscus</name>
    <name type="common">Sea mussel</name>
    <dbReference type="NCBI Taxonomy" id="42192"/>
    <lineage>
        <taxon>Eukaryota</taxon>
        <taxon>Metazoa</taxon>
        <taxon>Spiralia</taxon>
        <taxon>Lophotrochozoa</taxon>
        <taxon>Mollusca</taxon>
        <taxon>Bivalvia</taxon>
        <taxon>Autobranchia</taxon>
        <taxon>Pteriomorphia</taxon>
        <taxon>Mytilida</taxon>
        <taxon>Mytiloidea</taxon>
        <taxon>Mytilidae</taxon>
        <taxon>Mytilinae</taxon>
        <taxon>Mytilus</taxon>
    </lineage>
</organism>
<dbReference type="Gene3D" id="2.60.40.4100">
    <property type="entry name" value="Zona pellucida, ZP-C domain"/>
    <property type="match status" value="1"/>
</dbReference>
<dbReference type="AlphaFoldDB" id="A0A6J8ALB2"/>
<sequence length="301" mass="33557">MKLGECPKVIEFETCDSQSVTAIKVDDISKVHILVNKSNNLYCKPNDASLTNCYTVGNLTLAKLPQPLNVLYEEEKDLKIIGGQKVFFYELTCKDGPRNLTAIASFRTNKTDTTITRTANTELTNALQLKMSSSESELEDLKENQIGVGDELYLFMIVPDGHSVQPEMCTAYPKTKTAIVQMWENTGNNNCNESDSALIDNKWSGNLTVVHIKMYGFRFVDSQDVTINCSALVCPDANGCQKFCVDSTSGNAGRRRRNAVINKNEEKTSASVTFHVSSQKSQIQRQVIKDLEIVYCIIPRN</sequence>
<dbReference type="PROSITE" id="PS51034">
    <property type="entry name" value="ZP_2"/>
    <property type="match status" value="1"/>
</dbReference>
<dbReference type="Pfam" id="PF00100">
    <property type="entry name" value="Zona_pellucida"/>
    <property type="match status" value="1"/>
</dbReference>
<gene>
    <name evidence="3" type="ORF">MCOR_9089</name>
</gene>